<gene>
    <name evidence="2" type="ORF">DUNSADRAFT_4920</name>
</gene>
<proteinExistence type="predicted"/>
<evidence type="ECO:0000313" key="3">
    <source>
        <dbReference type="Proteomes" id="UP000815325"/>
    </source>
</evidence>
<organism evidence="2 3">
    <name type="scientific">Dunaliella salina</name>
    <name type="common">Green alga</name>
    <name type="synonym">Protococcus salinus</name>
    <dbReference type="NCBI Taxonomy" id="3046"/>
    <lineage>
        <taxon>Eukaryota</taxon>
        <taxon>Viridiplantae</taxon>
        <taxon>Chlorophyta</taxon>
        <taxon>core chlorophytes</taxon>
        <taxon>Chlorophyceae</taxon>
        <taxon>CS clade</taxon>
        <taxon>Chlamydomonadales</taxon>
        <taxon>Dunaliellaceae</taxon>
        <taxon>Dunaliella</taxon>
    </lineage>
</organism>
<keyword evidence="3" id="KW-1185">Reference proteome</keyword>
<comment type="caution">
    <text evidence="2">The sequence shown here is derived from an EMBL/GenBank/DDBJ whole genome shotgun (WGS) entry which is preliminary data.</text>
</comment>
<sequence>MTGAFKSFLSLLTEAGSTVNRTSRTHVHGLYAHLPHAHINQPVASCSPYCAASGFASRHFLGTSSLAAADTSSTPTPANKQTSTPASPTTRPPSVHSLPDALKQELPRVIHNPPWVPAGKDGFVRRHARAIMAILQDARRQETKLTSEQVHAKLQAEGRLGGATSDVTPAKTRELLEKLRFERMVVGSKNMKADLQQGHPDYPYLYTALPFQAAHKGPPTMVQAQLELQKRKAVEQALRRLRSRKPPFQIHRVQARTSSFQHALAHEAVVKASRQPF</sequence>
<accession>A0ABQ7GR02</accession>
<feature type="region of interest" description="Disordered" evidence="1">
    <location>
        <begin position="68"/>
        <end position="98"/>
    </location>
</feature>
<evidence type="ECO:0000256" key="1">
    <source>
        <dbReference type="SAM" id="MobiDB-lite"/>
    </source>
</evidence>
<reference evidence="2" key="1">
    <citation type="submission" date="2017-08" db="EMBL/GenBank/DDBJ databases">
        <authorList>
            <person name="Polle J.E."/>
            <person name="Barry K."/>
            <person name="Cushman J."/>
            <person name="Schmutz J."/>
            <person name="Tran D."/>
            <person name="Hathwaick L.T."/>
            <person name="Yim W.C."/>
            <person name="Jenkins J."/>
            <person name="Mckie-Krisberg Z.M."/>
            <person name="Prochnik S."/>
            <person name="Lindquist E."/>
            <person name="Dockter R.B."/>
            <person name="Adam C."/>
            <person name="Molina H."/>
            <person name="Bunkerborg J."/>
            <person name="Jin E."/>
            <person name="Buchheim M."/>
            <person name="Magnuson J."/>
        </authorList>
    </citation>
    <scope>NUCLEOTIDE SEQUENCE</scope>
    <source>
        <strain evidence="2">CCAP 19/18</strain>
    </source>
</reference>
<dbReference type="Proteomes" id="UP000815325">
    <property type="component" value="Unassembled WGS sequence"/>
</dbReference>
<name>A0ABQ7GR02_DUNSA</name>
<evidence type="ECO:0000313" key="2">
    <source>
        <dbReference type="EMBL" id="KAF5837040.1"/>
    </source>
</evidence>
<feature type="compositionally biased region" description="Low complexity" evidence="1">
    <location>
        <begin position="68"/>
        <end position="94"/>
    </location>
</feature>
<dbReference type="EMBL" id="MU069631">
    <property type="protein sequence ID" value="KAF5837040.1"/>
    <property type="molecule type" value="Genomic_DNA"/>
</dbReference>
<protein>
    <submittedName>
        <fullName evidence="2">Uncharacterized protein</fullName>
    </submittedName>
</protein>